<dbReference type="EMBL" id="CCSB01000003">
    <property type="protein sequence ID" value="CDZ78434.1"/>
    <property type="molecule type" value="Genomic_DNA"/>
</dbReference>
<feature type="binding site" evidence="4">
    <location>
        <position position="60"/>
    </location>
    <ligand>
        <name>FMN</name>
        <dbReference type="ChEBI" id="CHEBI:58210"/>
    </ligand>
</feature>
<dbReference type="GO" id="GO:0010181">
    <property type="term" value="F:FMN binding"/>
    <property type="evidence" value="ECO:0007669"/>
    <property type="project" value="InterPro"/>
</dbReference>
<dbReference type="Proteomes" id="UP000044071">
    <property type="component" value="Unassembled WGS sequence"/>
</dbReference>
<evidence type="ECO:0000313" key="7">
    <source>
        <dbReference type="Proteomes" id="UP000044071"/>
    </source>
</evidence>
<comment type="cofactor">
    <cofactor evidence="4">
        <name>FMN</name>
        <dbReference type="ChEBI" id="CHEBI:58210"/>
    </cofactor>
    <text evidence="4">Binds 1 FMN per subunit.</text>
</comment>
<dbReference type="PANTHER" id="PTHR10851:SF0">
    <property type="entry name" value="PYRIDOXINE-5'-PHOSPHATE OXIDASE"/>
    <property type="match status" value="1"/>
</dbReference>
<dbReference type="eggNOG" id="COG0259">
    <property type="taxonomic scope" value="Bacteria"/>
</dbReference>
<dbReference type="AlphaFoldDB" id="A0A078L2W3"/>
<evidence type="ECO:0000256" key="1">
    <source>
        <dbReference type="ARBA" id="ARBA00022630"/>
    </source>
</evidence>
<evidence type="ECO:0000259" key="5">
    <source>
        <dbReference type="Pfam" id="PF01243"/>
    </source>
</evidence>
<sequence length="191" mass="22211">MPFKLLNQWIAEEKDAGAPNPQHAVLATASLKAVPNSRVIAIREISAHDLVFFTQKGTRKVSELTDNPQASLTFWFELLQREVMLEGQVKLLSEVETSDYWLSYPHSAQLRFAAYAPTSMQVISSKQILEDKKIAIETEYMNKKLPLNPYYCGFRFLPKRFVFYAFRLDELSDVNEYYLNDYQWNMRVLSP</sequence>
<dbReference type="STRING" id="1034943.BN59_02744"/>
<dbReference type="GO" id="GO:0004733">
    <property type="term" value="F:pyridoxamine phosphate oxidase activity"/>
    <property type="evidence" value="ECO:0007669"/>
    <property type="project" value="InterPro"/>
</dbReference>
<dbReference type="SUPFAM" id="SSF50475">
    <property type="entry name" value="FMN-binding split barrel"/>
    <property type="match status" value="1"/>
</dbReference>
<reference evidence="6 7" key="1">
    <citation type="submission" date="2014-06" db="EMBL/GenBank/DDBJ databases">
        <authorList>
            <person name="Urmite Genomes Urmite Genomes"/>
        </authorList>
    </citation>
    <scope>NUCLEOTIDE SEQUENCE [LARGE SCALE GENOMIC DNA]</scope>
</reference>
<keyword evidence="7" id="KW-1185">Reference proteome</keyword>
<evidence type="ECO:0000256" key="2">
    <source>
        <dbReference type="ARBA" id="ARBA00022643"/>
    </source>
</evidence>
<feature type="domain" description="Pyridoxamine 5'-phosphate oxidase N-terminal" evidence="5">
    <location>
        <begin position="13"/>
        <end position="130"/>
    </location>
</feature>
<dbReference type="PIRSF" id="PIRSF000190">
    <property type="entry name" value="Pyd_amn-ph_oxd"/>
    <property type="match status" value="1"/>
</dbReference>
<keyword evidence="1" id="KW-0285">Flavoprotein</keyword>
<dbReference type="InterPro" id="IPR000659">
    <property type="entry name" value="Pyridox_Oxase"/>
</dbReference>
<feature type="binding site" evidence="4">
    <location>
        <begin position="53"/>
        <end position="54"/>
    </location>
    <ligand>
        <name>FMN</name>
        <dbReference type="ChEBI" id="CHEBI:58210"/>
    </ligand>
</feature>
<keyword evidence="2 4" id="KW-0288">FMN</keyword>
<evidence type="ECO:0000256" key="3">
    <source>
        <dbReference type="ARBA" id="ARBA00023002"/>
    </source>
</evidence>
<protein>
    <submittedName>
        <fullName evidence="6">Pyridoxine/pyridoxamine 5'-phosphate oxidase</fullName>
    </submittedName>
</protein>
<name>A0A078L2W3_9GAMM</name>
<accession>A0A078L2W3</accession>
<proteinExistence type="predicted"/>
<dbReference type="Pfam" id="PF01243">
    <property type="entry name" value="PNPOx_N"/>
    <property type="match status" value="1"/>
</dbReference>
<evidence type="ECO:0000256" key="4">
    <source>
        <dbReference type="PIRSR" id="PIRSR000190-2"/>
    </source>
</evidence>
<dbReference type="PANTHER" id="PTHR10851">
    <property type="entry name" value="PYRIDOXINE-5-PHOSPHATE OXIDASE"/>
    <property type="match status" value="1"/>
</dbReference>
<organism evidence="6 7">
    <name type="scientific">Legionella massiliensis</name>
    <dbReference type="NCBI Taxonomy" id="1034943"/>
    <lineage>
        <taxon>Bacteria</taxon>
        <taxon>Pseudomonadati</taxon>
        <taxon>Pseudomonadota</taxon>
        <taxon>Gammaproteobacteria</taxon>
        <taxon>Legionellales</taxon>
        <taxon>Legionellaceae</taxon>
        <taxon>Legionella</taxon>
    </lineage>
</organism>
<dbReference type="GO" id="GO:0008615">
    <property type="term" value="P:pyridoxine biosynthetic process"/>
    <property type="evidence" value="ECO:0007669"/>
    <property type="project" value="InterPro"/>
</dbReference>
<keyword evidence="3" id="KW-0560">Oxidoreductase</keyword>
<gene>
    <name evidence="6" type="primary">pdxH_2</name>
    <name evidence="6" type="ORF">BN59_02744</name>
</gene>
<dbReference type="InterPro" id="IPR011576">
    <property type="entry name" value="Pyridox_Oxase_N"/>
</dbReference>
<dbReference type="RefSeq" id="WP_044011885.1">
    <property type="nucleotide sequence ID" value="NZ_CCVW01000003.1"/>
</dbReference>
<feature type="binding site" evidence="4">
    <location>
        <position position="59"/>
    </location>
    <ligand>
        <name>FMN</name>
        <dbReference type="ChEBI" id="CHEBI:58210"/>
    </ligand>
</feature>
<dbReference type="InterPro" id="IPR012349">
    <property type="entry name" value="Split_barrel_FMN-bd"/>
</dbReference>
<dbReference type="Gene3D" id="2.30.110.10">
    <property type="entry name" value="Electron Transport, Fmn-binding Protein, Chain A"/>
    <property type="match status" value="1"/>
</dbReference>
<dbReference type="OrthoDB" id="5645701at2"/>
<evidence type="ECO:0000313" key="6">
    <source>
        <dbReference type="EMBL" id="CDZ78434.1"/>
    </source>
</evidence>